<feature type="transmembrane region" description="Helical" evidence="6">
    <location>
        <begin position="239"/>
        <end position="257"/>
    </location>
</feature>
<dbReference type="Proteomes" id="UP000318704">
    <property type="component" value="Chromosome"/>
</dbReference>
<feature type="transmembrane region" description="Helical" evidence="6">
    <location>
        <begin position="26"/>
        <end position="49"/>
    </location>
</feature>
<keyword evidence="2" id="KW-0813">Transport</keyword>
<keyword evidence="6" id="KW-1133">Transmembrane helix</keyword>
<evidence type="ECO:0000256" key="5">
    <source>
        <dbReference type="PROSITE-ProRule" id="PRU00433"/>
    </source>
</evidence>
<reference evidence="9 10" key="1">
    <citation type="submission" date="2019-03" db="EMBL/GenBank/DDBJ databases">
        <title>Deep-cultivation of Planctomycetes and their phenomic and genomic characterization uncovers novel biology.</title>
        <authorList>
            <person name="Wiegand S."/>
            <person name="Jogler M."/>
            <person name="Boedeker C."/>
            <person name="Pinto D."/>
            <person name="Vollmers J."/>
            <person name="Rivas-Marin E."/>
            <person name="Kohn T."/>
            <person name="Peeters S.H."/>
            <person name="Heuer A."/>
            <person name="Rast P."/>
            <person name="Oberbeckmann S."/>
            <person name="Bunk B."/>
            <person name="Jeske O."/>
            <person name="Meyerdierks A."/>
            <person name="Storesund J.E."/>
            <person name="Kallscheuer N."/>
            <person name="Luecker S."/>
            <person name="Lage O.M."/>
            <person name="Pohl T."/>
            <person name="Merkel B.J."/>
            <person name="Hornburger P."/>
            <person name="Mueller R.-W."/>
            <person name="Bruemmer F."/>
            <person name="Labrenz M."/>
            <person name="Spormann A.M."/>
            <person name="Op den Camp H."/>
            <person name="Overmann J."/>
            <person name="Amann R."/>
            <person name="Jetten M.S.M."/>
            <person name="Mascher T."/>
            <person name="Medema M.H."/>
            <person name="Devos D.P."/>
            <person name="Kaster A.-K."/>
            <person name="Ovreas L."/>
            <person name="Rohde M."/>
            <person name="Galperin M.Y."/>
            <person name="Jogler C."/>
        </authorList>
    </citation>
    <scope>NUCLEOTIDE SEQUENCE [LARGE SCALE GENOMIC DNA]</scope>
    <source>
        <strain evidence="9 10">V144</strain>
    </source>
</reference>
<keyword evidence="2" id="KW-0249">Electron transport</keyword>
<dbReference type="GO" id="GO:0020037">
    <property type="term" value="F:heme binding"/>
    <property type="evidence" value="ECO:0007669"/>
    <property type="project" value="InterPro"/>
</dbReference>
<keyword evidence="6" id="KW-0812">Transmembrane</keyword>
<sequence length="926" mass="102245">MNNIPKESTTALTTPRVENGLIRAHGYMALIMVVISALFGVAVSMKFNWPEFLGGSSVMTWGRLRYCHTQGIFFGWLGNAFLAFLYYSVPRLAMKPVSNRSLGWLMFIVWNFVMVIPGWMLMMHGFSQPLEWAEFPIIVDIVVITCFVLLNLQFVVPFMRGKLSDLYVTGWYFLGAIMFTTLAYPVGNLVPEFVPGARGASYSGLWIHDSIGLWVTPLAVGIAYFVIPAATGRPIYSHFLSMIGFWLLFFVYPLNGTHHYIFSSIPMEAQIGAIVASVYLGMDVILVVTNQLLSLRGSAGKVAANVSLRFIWAGIVIYLIVSLQGAAQALMPVNKLVHFTDWVIAHSHLALLGFASFVAIGGMLHVWKNTSGVRYSQRAANWSFWLLSIGLFLMFVDLTIGGLVQGQLWDSSATWMESVNASRIFWMTRTLSSIPVLAGFICLCMAMITGERVGATQVKDASDEFIEPTSLVQPVELVPDEAGKFAWLSSVYVLTGVAGIGCFAMSFLVLAVWPNQELARTIAQTKPHFAVPMTESELRGRAIYAREGCAYCHTQMVRSTEFDTRRFGPVSRAWETEDEYPQMWGTRRVGPDLARETRRRPTDWQLTHLYNPRYVVPESMMPGYQWLFNGSPDSPTEDALNLVAYLESLGRNGVLAGLGRSRLESTSTIELTTGEVITAGNAHTGGFDESLIPMDRGPAPMLAGKWSERERTSLANDGHKLFIANCSGCHSDCGCSVAPGAASLFPKPKDLTVVMLSDALLSDVLWNGVAGSSMPAWHELPLSDLRALAAFVNQISKPKYKSPQQLSADEIITATKLYNTHCALCHGEEGRGEGISAAALAPRPTSFYDELPTLKYAADVIKSGIPGTAMVHWNDKLTEAEQAVLVRYVRSFYQSDKTNDEAVNVAQITQDRAKVLKNKSQQEDSE</sequence>
<dbReference type="PANTHER" id="PTHR33751:SF1">
    <property type="entry name" value="CBB3-TYPE CYTOCHROME C OXIDASE SUBUNIT FIXP"/>
    <property type="match status" value="1"/>
</dbReference>
<feature type="transmembrane region" description="Helical" evidence="6">
    <location>
        <begin position="343"/>
        <end position="367"/>
    </location>
</feature>
<evidence type="ECO:0000259" key="7">
    <source>
        <dbReference type="PROSITE" id="PS50855"/>
    </source>
</evidence>
<evidence type="ECO:0000256" key="1">
    <source>
        <dbReference type="ARBA" id="ARBA00022617"/>
    </source>
</evidence>
<feature type="domain" description="Cytochrome oxidase subunit I profile" evidence="7">
    <location>
        <begin position="1"/>
        <end position="403"/>
    </location>
</feature>
<accession>A0A517W4S4</accession>
<dbReference type="GO" id="GO:0016020">
    <property type="term" value="C:membrane"/>
    <property type="evidence" value="ECO:0007669"/>
    <property type="project" value="InterPro"/>
</dbReference>
<organism evidence="9 10">
    <name type="scientific">Gimesia aquarii</name>
    <dbReference type="NCBI Taxonomy" id="2527964"/>
    <lineage>
        <taxon>Bacteria</taxon>
        <taxon>Pseudomonadati</taxon>
        <taxon>Planctomycetota</taxon>
        <taxon>Planctomycetia</taxon>
        <taxon>Planctomycetales</taxon>
        <taxon>Planctomycetaceae</taxon>
        <taxon>Gimesia</taxon>
    </lineage>
</organism>
<dbReference type="Gene3D" id="1.20.210.10">
    <property type="entry name" value="Cytochrome c oxidase-like, subunit I domain"/>
    <property type="match status" value="1"/>
</dbReference>
<evidence type="ECO:0000256" key="4">
    <source>
        <dbReference type="ARBA" id="ARBA00023004"/>
    </source>
</evidence>
<feature type="transmembrane region" description="Helical" evidence="6">
    <location>
        <begin position="69"/>
        <end position="89"/>
    </location>
</feature>
<dbReference type="EMBL" id="CP037920">
    <property type="protein sequence ID" value="QDU00251.1"/>
    <property type="molecule type" value="Genomic_DNA"/>
</dbReference>
<dbReference type="GO" id="GO:0009060">
    <property type="term" value="P:aerobic respiration"/>
    <property type="evidence" value="ECO:0007669"/>
    <property type="project" value="InterPro"/>
</dbReference>
<evidence type="ECO:0000256" key="6">
    <source>
        <dbReference type="SAM" id="Phobius"/>
    </source>
</evidence>
<keyword evidence="3 5" id="KW-0479">Metal-binding</keyword>
<dbReference type="InterPro" id="IPR009056">
    <property type="entry name" value="Cyt_c-like_dom"/>
</dbReference>
<feature type="transmembrane region" description="Helical" evidence="6">
    <location>
        <begin position="206"/>
        <end position="227"/>
    </location>
</feature>
<dbReference type="GO" id="GO:0046872">
    <property type="term" value="F:metal ion binding"/>
    <property type="evidence" value="ECO:0007669"/>
    <property type="project" value="UniProtKB-KW"/>
</dbReference>
<dbReference type="SUPFAM" id="SSF81442">
    <property type="entry name" value="Cytochrome c oxidase subunit I-like"/>
    <property type="match status" value="1"/>
</dbReference>
<feature type="transmembrane region" description="Helical" evidence="6">
    <location>
        <begin position="379"/>
        <end position="404"/>
    </location>
</feature>
<evidence type="ECO:0000313" key="10">
    <source>
        <dbReference type="Proteomes" id="UP000318704"/>
    </source>
</evidence>
<feature type="transmembrane region" description="Helical" evidence="6">
    <location>
        <begin position="101"/>
        <end position="123"/>
    </location>
</feature>
<keyword evidence="2" id="KW-0679">Respiratory chain</keyword>
<feature type="transmembrane region" description="Helical" evidence="6">
    <location>
        <begin position="269"/>
        <end position="289"/>
    </location>
</feature>
<keyword evidence="6" id="KW-0472">Membrane</keyword>
<dbReference type="InterPro" id="IPR036909">
    <property type="entry name" value="Cyt_c-like_dom_sf"/>
</dbReference>
<dbReference type="InterPro" id="IPR036927">
    <property type="entry name" value="Cyt_c_oxase-like_su1_sf"/>
</dbReference>
<feature type="domain" description="Cytochrome c" evidence="8">
    <location>
        <begin position="535"/>
        <end position="650"/>
    </location>
</feature>
<dbReference type="RefSeq" id="WP_144990443.1">
    <property type="nucleotide sequence ID" value="NZ_CP037920.1"/>
</dbReference>
<evidence type="ECO:0000259" key="8">
    <source>
        <dbReference type="PROSITE" id="PS51007"/>
    </source>
</evidence>
<dbReference type="InterPro" id="IPR023616">
    <property type="entry name" value="Cyt_c_oxase-like_su1_dom"/>
</dbReference>
<feature type="domain" description="Cytochrome c" evidence="8">
    <location>
        <begin position="809"/>
        <end position="893"/>
    </location>
</feature>
<dbReference type="Pfam" id="PF02433">
    <property type="entry name" value="FixO"/>
    <property type="match status" value="1"/>
</dbReference>
<dbReference type="PROSITE" id="PS50855">
    <property type="entry name" value="COX1"/>
    <property type="match status" value="1"/>
</dbReference>
<gene>
    <name evidence="9" type="ORF">V144x_57640</name>
</gene>
<dbReference type="Pfam" id="PF00115">
    <property type="entry name" value="COX1"/>
    <property type="match status" value="1"/>
</dbReference>
<feature type="transmembrane region" description="Helical" evidence="6">
    <location>
        <begin position="135"/>
        <end position="154"/>
    </location>
</feature>
<dbReference type="InterPro" id="IPR003468">
    <property type="entry name" value="Cyt_c_oxidase_monohaem-su/FixO"/>
</dbReference>
<dbReference type="InterPro" id="IPR000883">
    <property type="entry name" value="Cyt_C_Oxase_1"/>
</dbReference>
<dbReference type="PROSITE" id="PS51007">
    <property type="entry name" value="CYTC"/>
    <property type="match status" value="3"/>
</dbReference>
<evidence type="ECO:0000256" key="3">
    <source>
        <dbReference type="ARBA" id="ARBA00022723"/>
    </source>
</evidence>
<evidence type="ECO:0000313" key="9">
    <source>
        <dbReference type="EMBL" id="QDU00251.1"/>
    </source>
</evidence>
<feature type="transmembrane region" description="Helical" evidence="6">
    <location>
        <begin position="310"/>
        <end position="331"/>
    </location>
</feature>
<dbReference type="Gene3D" id="1.10.760.10">
    <property type="entry name" value="Cytochrome c-like domain"/>
    <property type="match status" value="3"/>
</dbReference>
<name>A0A517W4S4_9PLAN</name>
<dbReference type="SUPFAM" id="SSF46626">
    <property type="entry name" value="Cytochrome c"/>
    <property type="match status" value="3"/>
</dbReference>
<dbReference type="GO" id="GO:0004129">
    <property type="term" value="F:cytochrome-c oxidase activity"/>
    <property type="evidence" value="ECO:0007669"/>
    <property type="project" value="InterPro"/>
</dbReference>
<feature type="transmembrane region" description="Helical" evidence="6">
    <location>
        <begin position="166"/>
        <end position="186"/>
    </location>
</feature>
<feature type="transmembrane region" description="Helical" evidence="6">
    <location>
        <begin position="424"/>
        <end position="448"/>
    </location>
</feature>
<keyword evidence="4 5" id="KW-0408">Iron</keyword>
<dbReference type="PANTHER" id="PTHR33751">
    <property type="entry name" value="CBB3-TYPE CYTOCHROME C OXIDASE SUBUNIT FIXP"/>
    <property type="match status" value="1"/>
</dbReference>
<dbReference type="InterPro" id="IPR050597">
    <property type="entry name" value="Cytochrome_c_Oxidase_Subunit"/>
</dbReference>
<dbReference type="KEGG" id="gaw:V144x_57640"/>
<keyword evidence="1 5" id="KW-0349">Heme</keyword>
<feature type="domain" description="Cytochrome c" evidence="8">
    <location>
        <begin position="713"/>
        <end position="796"/>
    </location>
</feature>
<feature type="transmembrane region" description="Helical" evidence="6">
    <location>
        <begin position="491"/>
        <end position="513"/>
    </location>
</feature>
<proteinExistence type="predicted"/>
<dbReference type="Pfam" id="PF13442">
    <property type="entry name" value="Cytochrome_CBB3"/>
    <property type="match status" value="2"/>
</dbReference>
<dbReference type="AlphaFoldDB" id="A0A517W4S4"/>
<evidence type="ECO:0000256" key="2">
    <source>
        <dbReference type="ARBA" id="ARBA00022660"/>
    </source>
</evidence>
<protein>
    <submittedName>
        <fullName evidence="9">Uncharacterized protein</fullName>
    </submittedName>
</protein>